<evidence type="ECO:0000259" key="1">
    <source>
        <dbReference type="PROSITE" id="PS50011"/>
    </source>
</evidence>
<sequence>MKEQARIPTSKVERASRFIRTGAKVGGNYIKHYSKKLLNSECTREELDAENAADIYQSLSELKGSALKVAQMLSMDKNALPPAYQDKFSLSQYSAPPLSYPLVVKTFQTYLGKGPDKIFDSFSKNAVNAASIGQVHQAELNGKKLAVKIQYPGVSDSISSDLRMVRPIAAQMFNVSKSELDLFFGEVESKLLEETDYELEVRRSMELSKKCAHLKHVVFPKYYPELSGERIIVMDWLDGLHLKDWLDQNPSQKERNRIGQALWHFYDYQMHTLKQVHADPHPGNFIITSSGELGIIDFGCVKVVPDEFYDPYFKLLEQDISQEDHELEALFTALGFLSDADSEKDKMFFMNIFKEMIELLGRPFRMERFDFGNDEYFQQIFEAGERVSKMKEFRKSKTARGNKDGLYINRTYFGLYNLLNMLKANVETSTMFIE</sequence>
<proteinExistence type="predicted"/>
<dbReference type="InterPro" id="IPR004147">
    <property type="entry name" value="ABC1_dom"/>
</dbReference>
<dbReference type="EMBL" id="JAEUGD010000066">
    <property type="protein sequence ID" value="MBL6449244.1"/>
    <property type="molecule type" value="Genomic_DNA"/>
</dbReference>
<keyword evidence="2" id="KW-0808">Transferase</keyword>
<dbReference type="Gene3D" id="1.10.510.10">
    <property type="entry name" value="Transferase(Phosphotransferase) domain 1"/>
    <property type="match status" value="1"/>
</dbReference>
<name>A0A937FZW7_9BACT</name>
<dbReference type="RefSeq" id="WP_202858777.1">
    <property type="nucleotide sequence ID" value="NZ_JAEUGD010000066.1"/>
</dbReference>
<evidence type="ECO:0000313" key="2">
    <source>
        <dbReference type="EMBL" id="MBL6449244.1"/>
    </source>
</evidence>
<dbReference type="CDD" id="cd13970">
    <property type="entry name" value="ABC1_ADCK3"/>
    <property type="match status" value="1"/>
</dbReference>
<keyword evidence="3" id="KW-1185">Reference proteome</keyword>
<dbReference type="InterPro" id="IPR011009">
    <property type="entry name" value="Kinase-like_dom_sf"/>
</dbReference>
<dbReference type="InterPro" id="IPR034646">
    <property type="entry name" value="ADCK3_dom"/>
</dbReference>
<dbReference type="InterPro" id="IPR051130">
    <property type="entry name" value="Mito_struct-func_regulator"/>
</dbReference>
<dbReference type="PANTHER" id="PTHR43173">
    <property type="entry name" value="ABC1 FAMILY PROTEIN"/>
    <property type="match status" value="1"/>
</dbReference>
<evidence type="ECO:0000313" key="3">
    <source>
        <dbReference type="Proteomes" id="UP000614216"/>
    </source>
</evidence>
<dbReference type="GO" id="GO:0004672">
    <property type="term" value="F:protein kinase activity"/>
    <property type="evidence" value="ECO:0007669"/>
    <property type="project" value="InterPro"/>
</dbReference>
<gene>
    <name evidence="2" type="ORF">JMN32_23240</name>
</gene>
<dbReference type="Proteomes" id="UP000614216">
    <property type="component" value="Unassembled WGS sequence"/>
</dbReference>
<organism evidence="2 3">
    <name type="scientific">Fulvivirga marina</name>
    <dbReference type="NCBI Taxonomy" id="2494733"/>
    <lineage>
        <taxon>Bacteria</taxon>
        <taxon>Pseudomonadati</taxon>
        <taxon>Bacteroidota</taxon>
        <taxon>Cytophagia</taxon>
        <taxon>Cytophagales</taxon>
        <taxon>Fulvivirgaceae</taxon>
        <taxon>Fulvivirga</taxon>
    </lineage>
</organism>
<reference evidence="2" key="1">
    <citation type="submission" date="2021-01" db="EMBL/GenBank/DDBJ databases">
        <title>Fulvivirga kasyanovii gen. nov., sp nov., a novel member of the phylum Bacteroidetes isolated from seawater in a mussel farm.</title>
        <authorList>
            <person name="Zhao L.-H."/>
            <person name="Wang Z.-J."/>
        </authorList>
    </citation>
    <scope>NUCLEOTIDE SEQUENCE</scope>
    <source>
        <strain evidence="2">29W222</strain>
    </source>
</reference>
<protein>
    <submittedName>
        <fullName evidence="2">AarF/ABC1/UbiB kinase family protein</fullName>
    </submittedName>
</protein>
<dbReference type="PANTHER" id="PTHR43173:SF19">
    <property type="entry name" value="AARF DOMAIN-CONTAINING PROTEIN KINASE 1"/>
    <property type="match status" value="1"/>
</dbReference>
<dbReference type="AlphaFoldDB" id="A0A937FZW7"/>
<dbReference type="Pfam" id="PF03109">
    <property type="entry name" value="ABC1"/>
    <property type="match status" value="1"/>
</dbReference>
<keyword evidence="2" id="KW-0418">Kinase</keyword>
<dbReference type="PROSITE" id="PS50011">
    <property type="entry name" value="PROTEIN_KINASE_DOM"/>
    <property type="match status" value="1"/>
</dbReference>
<feature type="domain" description="Protein kinase" evidence="1">
    <location>
        <begin position="121"/>
        <end position="434"/>
    </location>
</feature>
<dbReference type="InterPro" id="IPR000719">
    <property type="entry name" value="Prot_kinase_dom"/>
</dbReference>
<comment type="caution">
    <text evidence="2">The sequence shown here is derived from an EMBL/GenBank/DDBJ whole genome shotgun (WGS) entry which is preliminary data.</text>
</comment>
<accession>A0A937FZW7</accession>
<dbReference type="GO" id="GO:0005524">
    <property type="term" value="F:ATP binding"/>
    <property type="evidence" value="ECO:0007669"/>
    <property type="project" value="InterPro"/>
</dbReference>
<dbReference type="SUPFAM" id="SSF56112">
    <property type="entry name" value="Protein kinase-like (PK-like)"/>
    <property type="match status" value="1"/>
</dbReference>